<dbReference type="GO" id="GO:0016798">
    <property type="term" value="F:hydrolase activity, acting on glycosyl bonds"/>
    <property type="evidence" value="ECO:0007669"/>
    <property type="project" value="UniProtKB-KW"/>
</dbReference>
<dbReference type="InterPro" id="IPR004193">
    <property type="entry name" value="Glyco_hydro_13_N"/>
</dbReference>
<evidence type="ECO:0000256" key="4">
    <source>
        <dbReference type="SAM" id="MobiDB-lite"/>
    </source>
</evidence>
<dbReference type="InterPro" id="IPR013783">
    <property type="entry name" value="Ig-like_fold"/>
</dbReference>
<dbReference type="SMART" id="SM00642">
    <property type="entry name" value="Aamy"/>
    <property type="match status" value="1"/>
</dbReference>
<feature type="domain" description="Glycosyl hydrolase family 13 catalytic" evidence="5">
    <location>
        <begin position="143"/>
        <end position="579"/>
    </location>
</feature>
<feature type="region of interest" description="Disordered" evidence="4">
    <location>
        <begin position="477"/>
        <end position="505"/>
    </location>
</feature>
<feature type="compositionally biased region" description="Low complexity" evidence="4">
    <location>
        <begin position="798"/>
        <end position="826"/>
    </location>
</feature>
<comment type="caution">
    <text evidence="6">The sequence shown here is derived from an EMBL/GenBank/DDBJ whole genome shotgun (WGS) entry which is preliminary data.</text>
</comment>
<dbReference type="Pfam" id="PF00128">
    <property type="entry name" value="Alpha-amylase"/>
    <property type="match status" value="2"/>
</dbReference>
<dbReference type="SUPFAM" id="SSF51011">
    <property type="entry name" value="Glycosyl hydrolase domain"/>
    <property type="match status" value="1"/>
</dbReference>
<dbReference type="InterPro" id="IPR013780">
    <property type="entry name" value="Glyco_hydro_b"/>
</dbReference>
<dbReference type="Gene3D" id="3.20.20.80">
    <property type="entry name" value="Glycosidases"/>
    <property type="match status" value="1"/>
</dbReference>
<evidence type="ECO:0000259" key="5">
    <source>
        <dbReference type="SMART" id="SM00642"/>
    </source>
</evidence>
<sequence>MTTANEYTGQVWPGESYPLGSTYDGAGTNFALFSNVAEKVELCLIDEAGNEQRVNMVEVDAYVWHCYLPAIQPGQRYGYRVHGPYDPGAGKRCDPNKLLVDPYARAYDGEFDGHASLFSYDIHAEHPGTGRNEDDSLGHTMTSVVINPFFDWADDRAPKIPYNETVIYETHVKGTTMTHPDVPEEMRGTYAGMAHPSVIEYFKDLGVTAIELMPVHQFLQDDRLRDLGLRNYWGYNTFGFFAPHKDYAANQQPGGAVAEFKSMVRTYHEAGMEVILDVVYNHTAEGNHLGPTICFRGIDNEAYYRLVDGDPFHYMDYTGTGNSLNVRDPHSLQLILDSLRYWITEMHVDGFRFDLASTLAREFNDVDRLSTFFDLVQQDPVVSQTKLIAEPWDVGEGGYQVGNFPPLWTEWNGKYRDTVRDFWRGEPATLGEFASRLTGSSDLYANNDRRPTASINFVTAHDGFTLNDLVSYNEKHNMANGEDNRDGESHNRSWNHGVEGPTDDEDILRLRGRQRRNFLTTLLLSLGTPMLSHGDEMGRTQNGNNNVYCQDNELAWINWQQLETNKDLHEFTRRLINIRQSHPVFRRRRFLSGGPLGSDVRDRDIAWLSPDGTMMTQDDWDFYFGKSMMVYFNGDAITENDMRGQEIVDDSFLMMFNAHYEEIEFTLPPRYLGTKWQLLIDTTEAIGYPADAAIIDAAGKLIVPARSTMVLKQVEKPDFEHYEEEKEQRLAGHALHDGAEPVKAAAADADVDSQAAEVEAPATVHQDLGHHLGGDARNTAPLAEEEPGTDGESEPETAPETAPEPEATPESEPKAASAAARGTAAAAEEDPDAGETTSDIGTTGGAAGDPKTTGTTGTTDETGAKKKK</sequence>
<dbReference type="InterPro" id="IPR014756">
    <property type="entry name" value="Ig_E-set"/>
</dbReference>
<organism evidence="6 7">
    <name type="scientific">Corynebacterium guangdongense</name>
    <dbReference type="NCBI Taxonomy" id="1783348"/>
    <lineage>
        <taxon>Bacteria</taxon>
        <taxon>Bacillati</taxon>
        <taxon>Actinomycetota</taxon>
        <taxon>Actinomycetes</taxon>
        <taxon>Mycobacteriales</taxon>
        <taxon>Corynebacteriaceae</taxon>
        <taxon>Corynebacterium</taxon>
    </lineage>
</organism>
<dbReference type="RefSeq" id="WP_290194710.1">
    <property type="nucleotide sequence ID" value="NZ_CP047654.1"/>
</dbReference>
<dbReference type="PANTHER" id="PTHR43002">
    <property type="entry name" value="GLYCOGEN DEBRANCHING ENZYME"/>
    <property type="match status" value="1"/>
</dbReference>
<dbReference type="CDD" id="cd02856">
    <property type="entry name" value="E_set_GDE_Isoamylase_N"/>
    <property type="match status" value="1"/>
</dbReference>
<dbReference type="EMBL" id="JAVDXZ010000001">
    <property type="protein sequence ID" value="MDR7329699.1"/>
    <property type="molecule type" value="Genomic_DNA"/>
</dbReference>
<gene>
    <name evidence="6" type="ORF">J2S39_001375</name>
</gene>
<dbReference type="InterPro" id="IPR011837">
    <property type="entry name" value="Glycogen_debranch_GlgX"/>
</dbReference>
<dbReference type="InterPro" id="IPR017853">
    <property type="entry name" value="GH"/>
</dbReference>
<keyword evidence="7" id="KW-1185">Reference proteome</keyword>
<protein>
    <submittedName>
        <fullName evidence="6">Glycogen operon protein</fullName>
        <ecNumber evidence="6">3.2.1.-</ecNumber>
    </submittedName>
</protein>
<feature type="compositionally biased region" description="Basic and acidic residues" evidence="4">
    <location>
        <begin position="477"/>
        <end position="491"/>
    </location>
</feature>
<accession>A0ABU1ZXN4</accession>
<keyword evidence="3 6" id="KW-0326">Glycosidase</keyword>
<dbReference type="Gene3D" id="2.60.40.10">
    <property type="entry name" value="Immunoglobulins"/>
    <property type="match status" value="1"/>
</dbReference>
<dbReference type="InterPro" id="IPR006047">
    <property type="entry name" value="GH13_cat_dom"/>
</dbReference>
<feature type="compositionally biased region" description="Low complexity" evidence="4">
    <location>
        <begin position="848"/>
        <end position="861"/>
    </location>
</feature>
<dbReference type="InterPro" id="IPR044505">
    <property type="entry name" value="GlgX_Isoamylase_N_E_set"/>
</dbReference>
<dbReference type="EC" id="3.2.1.-" evidence="6"/>
<dbReference type="Gene3D" id="2.60.40.1180">
    <property type="entry name" value="Golgi alpha-mannosidase II"/>
    <property type="match status" value="1"/>
</dbReference>
<dbReference type="NCBIfam" id="TIGR02100">
    <property type="entry name" value="glgX_debranch"/>
    <property type="match status" value="1"/>
</dbReference>
<keyword evidence="2 6" id="KW-0378">Hydrolase</keyword>
<dbReference type="Proteomes" id="UP001180840">
    <property type="component" value="Unassembled WGS sequence"/>
</dbReference>
<comment type="similarity">
    <text evidence="1">Belongs to the glycosyl hydrolase 13 family.</text>
</comment>
<dbReference type="CDD" id="cd11326">
    <property type="entry name" value="AmyAc_Glg_debranch"/>
    <property type="match status" value="1"/>
</dbReference>
<dbReference type="SUPFAM" id="SSF81296">
    <property type="entry name" value="E set domains"/>
    <property type="match status" value="1"/>
</dbReference>
<dbReference type="SUPFAM" id="SSF51445">
    <property type="entry name" value="(Trans)glycosidases"/>
    <property type="match status" value="1"/>
</dbReference>
<evidence type="ECO:0000256" key="2">
    <source>
        <dbReference type="ARBA" id="ARBA00022801"/>
    </source>
</evidence>
<feature type="region of interest" description="Disordered" evidence="4">
    <location>
        <begin position="768"/>
        <end position="868"/>
    </location>
</feature>
<feature type="compositionally biased region" description="Acidic residues" evidence="4">
    <location>
        <begin position="783"/>
        <end position="797"/>
    </location>
</feature>
<evidence type="ECO:0000313" key="6">
    <source>
        <dbReference type="EMBL" id="MDR7329699.1"/>
    </source>
</evidence>
<name>A0ABU1ZXN4_9CORY</name>
<reference evidence="6" key="1">
    <citation type="submission" date="2023-07" db="EMBL/GenBank/DDBJ databases">
        <title>Sequencing the genomes of 1000 actinobacteria strains.</title>
        <authorList>
            <person name="Klenk H.-P."/>
        </authorList>
    </citation>
    <scope>NUCLEOTIDE SEQUENCE</scope>
    <source>
        <strain evidence="6">DSM 107476</strain>
    </source>
</reference>
<evidence type="ECO:0000256" key="1">
    <source>
        <dbReference type="ARBA" id="ARBA00008061"/>
    </source>
</evidence>
<proteinExistence type="inferred from homology"/>
<evidence type="ECO:0000313" key="7">
    <source>
        <dbReference type="Proteomes" id="UP001180840"/>
    </source>
</evidence>
<evidence type="ECO:0000256" key="3">
    <source>
        <dbReference type="ARBA" id="ARBA00023295"/>
    </source>
</evidence>
<dbReference type="Pfam" id="PF02922">
    <property type="entry name" value="CBM_48"/>
    <property type="match status" value="1"/>
</dbReference>